<dbReference type="Proteomes" id="UP000676649">
    <property type="component" value="Chromosome"/>
</dbReference>
<dbReference type="AlphaFoldDB" id="A0A975MLV3"/>
<feature type="region of interest" description="Disordered" evidence="1">
    <location>
        <begin position="1"/>
        <end position="26"/>
    </location>
</feature>
<dbReference type="KEGG" id="mpad:KEF85_10045"/>
<proteinExistence type="predicted"/>
<keyword evidence="3" id="KW-1185">Reference proteome</keyword>
<name>A0A975MLV3_9GAMM</name>
<protein>
    <submittedName>
        <fullName evidence="2">RloB domain-containing protein</fullName>
    </submittedName>
</protein>
<reference evidence="2" key="1">
    <citation type="submission" date="2021-04" db="EMBL/GenBank/DDBJ databases">
        <title>Draft genome sequence data of methanotrophic Methylovulum sp. strain S1L and Methylomonas sp. strain S2AM isolated from boreal lake water columns.</title>
        <authorList>
            <person name="Rissanen A.J."/>
            <person name="Mangayil R."/>
            <person name="Svenning M.M."/>
            <person name="Khanongnuch R."/>
        </authorList>
    </citation>
    <scope>NUCLEOTIDE SEQUENCE</scope>
    <source>
        <strain evidence="2">S2AM</strain>
    </source>
</reference>
<dbReference type="EMBL" id="CP073754">
    <property type="protein sequence ID" value="QWF69716.1"/>
    <property type="molecule type" value="Genomic_DNA"/>
</dbReference>
<dbReference type="InterPro" id="IPR025591">
    <property type="entry name" value="RloB"/>
</dbReference>
<organism evidence="2 3">
    <name type="scientific">Methylomonas paludis</name>
    <dbReference type="NCBI Taxonomy" id="1173101"/>
    <lineage>
        <taxon>Bacteria</taxon>
        <taxon>Pseudomonadati</taxon>
        <taxon>Pseudomonadota</taxon>
        <taxon>Gammaproteobacteria</taxon>
        <taxon>Methylococcales</taxon>
        <taxon>Methylococcaceae</taxon>
        <taxon>Methylomonas</taxon>
    </lineage>
</organism>
<sequence>MAIDNHPKVRQARKLERRQGKRTGNSRILIVSEGSKTEPNYFNEIRSEYRLSTVNVLVQQSGYGTTPLQVVNYAEHLLINGDEPESVFLSV</sequence>
<dbReference type="Pfam" id="PF13707">
    <property type="entry name" value="RloB"/>
    <property type="match status" value="1"/>
</dbReference>
<accession>A0A975MLV3</accession>
<dbReference type="RefSeq" id="WP_215580102.1">
    <property type="nucleotide sequence ID" value="NZ_CP073754.1"/>
</dbReference>
<evidence type="ECO:0000256" key="1">
    <source>
        <dbReference type="SAM" id="MobiDB-lite"/>
    </source>
</evidence>
<evidence type="ECO:0000313" key="2">
    <source>
        <dbReference type="EMBL" id="QWF69716.1"/>
    </source>
</evidence>
<evidence type="ECO:0000313" key="3">
    <source>
        <dbReference type="Proteomes" id="UP000676649"/>
    </source>
</evidence>
<gene>
    <name evidence="2" type="ORF">KEF85_10045</name>
</gene>